<sequence>MRSSAIYTIISLLLVTACENTAVTGTTTIQVTDTVLEDASIDTVQNGGMSVGATAKNSLDVVGKYKGILPCADCEGIETNIELKSDSTYSREMKYLGKKDNLFTASGKWTWVSEFVISLGSIKEGPNRYFVAEGKLLQLDMSGKKISGPLADKYELKKQ</sequence>
<dbReference type="Gene3D" id="2.40.128.640">
    <property type="match status" value="1"/>
</dbReference>
<reference evidence="2 3" key="1">
    <citation type="submission" date="2019-03" db="EMBL/GenBank/DDBJ databases">
        <title>Genomic Encyclopedia of Archaeal and Bacterial Type Strains, Phase II (KMG-II): from individual species to whole genera.</title>
        <authorList>
            <person name="Goeker M."/>
        </authorList>
    </citation>
    <scope>NUCLEOTIDE SEQUENCE [LARGE SCALE GENOMIC DNA]</scope>
    <source>
        <strain evidence="2 3">DSM 28323</strain>
    </source>
</reference>
<dbReference type="PROSITE" id="PS51257">
    <property type="entry name" value="PROKAR_LIPOPROTEIN"/>
    <property type="match status" value="1"/>
</dbReference>
<name>A0A4R6IW07_9BACT</name>
<evidence type="ECO:0000313" key="2">
    <source>
        <dbReference type="EMBL" id="TDO26852.1"/>
    </source>
</evidence>
<proteinExistence type="predicted"/>
<evidence type="ECO:0000313" key="3">
    <source>
        <dbReference type="Proteomes" id="UP000295741"/>
    </source>
</evidence>
<dbReference type="EMBL" id="SNWP01000011">
    <property type="protein sequence ID" value="TDO26852.1"/>
    <property type="molecule type" value="Genomic_DNA"/>
</dbReference>
<keyword evidence="2" id="KW-0449">Lipoprotein</keyword>
<feature type="chain" id="PRO_5020572786" evidence="1">
    <location>
        <begin position="23"/>
        <end position="159"/>
    </location>
</feature>
<keyword evidence="3" id="KW-1185">Reference proteome</keyword>
<gene>
    <name evidence="2" type="ORF">BC659_2164</name>
</gene>
<dbReference type="OrthoDB" id="5348860at2"/>
<feature type="signal peptide" evidence="1">
    <location>
        <begin position="1"/>
        <end position="22"/>
    </location>
</feature>
<protein>
    <submittedName>
        <fullName evidence="2">Putative lipoprotein NlpE involved in copper resistance</fullName>
    </submittedName>
</protein>
<dbReference type="RefSeq" id="WP_133474727.1">
    <property type="nucleotide sequence ID" value="NZ_SNWP01000011.1"/>
</dbReference>
<accession>A0A4R6IW07</accession>
<dbReference type="InterPro" id="IPR007298">
    <property type="entry name" value="Cu-R_lipoprotein_NlpE"/>
</dbReference>
<dbReference type="Pfam" id="PF04170">
    <property type="entry name" value="NlpE"/>
    <property type="match status" value="1"/>
</dbReference>
<organism evidence="2 3">
    <name type="scientific">Sediminibacterium goheungense</name>
    <dbReference type="NCBI Taxonomy" id="1086393"/>
    <lineage>
        <taxon>Bacteria</taxon>
        <taxon>Pseudomonadati</taxon>
        <taxon>Bacteroidota</taxon>
        <taxon>Chitinophagia</taxon>
        <taxon>Chitinophagales</taxon>
        <taxon>Chitinophagaceae</taxon>
        <taxon>Sediminibacterium</taxon>
    </lineage>
</organism>
<dbReference type="AlphaFoldDB" id="A0A4R6IW07"/>
<comment type="caution">
    <text evidence="2">The sequence shown here is derived from an EMBL/GenBank/DDBJ whole genome shotgun (WGS) entry which is preliminary data.</text>
</comment>
<evidence type="ECO:0000256" key="1">
    <source>
        <dbReference type="SAM" id="SignalP"/>
    </source>
</evidence>
<dbReference type="Proteomes" id="UP000295741">
    <property type="component" value="Unassembled WGS sequence"/>
</dbReference>
<keyword evidence="1" id="KW-0732">Signal</keyword>